<dbReference type="OrthoDB" id="6614653at2759"/>
<dbReference type="Gene3D" id="2.60.120.10">
    <property type="entry name" value="Jelly Rolls"/>
    <property type="match status" value="1"/>
</dbReference>
<accession>A0A0E9NGU3</accession>
<dbReference type="InterPro" id="IPR011051">
    <property type="entry name" value="RmlC_Cupin_sf"/>
</dbReference>
<keyword evidence="3" id="KW-1185">Reference proteome</keyword>
<dbReference type="OMA" id="NDSRDYP"/>
<sequence>MSWTEKAIEQLGLIPHPEGGYFKETDRATSTISAPASYSQSPPTRNLTTTIFYLLDSRSPKGHFHTNKSPTTHFHHRGRGIYVLIPKDGSRDVIEYEVGQESGRLQWIVTGEYWKASYLPEGEEGCLISEVVAPGFEFDDHEFMSKEELVRLVGEEKAKKYEWLLRKEEQKE</sequence>
<dbReference type="EMBL" id="BACD03000018">
    <property type="protein sequence ID" value="GAO48886.1"/>
    <property type="molecule type" value="Genomic_DNA"/>
</dbReference>
<evidence type="ECO:0000259" key="1">
    <source>
        <dbReference type="Pfam" id="PF06172"/>
    </source>
</evidence>
<gene>
    <name evidence="2" type="ORF">G7K_3049-t1</name>
</gene>
<dbReference type="Pfam" id="PF06172">
    <property type="entry name" value="Cupin_5"/>
    <property type="match status" value="1"/>
</dbReference>
<dbReference type="PANTHER" id="PTHR33387:SF3">
    <property type="entry name" value="DUF985 DOMAIN-CONTAINING PROTEIN"/>
    <property type="match status" value="1"/>
</dbReference>
<proteinExistence type="predicted"/>
<comment type="caution">
    <text evidence="2">The sequence shown here is derived from an EMBL/GenBank/DDBJ whole genome shotgun (WGS) entry which is preliminary data.</text>
</comment>
<reference evidence="2 3" key="2">
    <citation type="journal article" date="2014" name="J. Gen. Appl. Microbiol.">
        <title>The early diverging ascomycetous budding yeast Saitoella complicata has three histone deacetylases belonging to the Clr6, Hos2, and Rpd3 lineages.</title>
        <authorList>
            <person name="Nishida H."/>
            <person name="Matsumoto T."/>
            <person name="Kondo S."/>
            <person name="Hamamoto M."/>
            <person name="Yoshikawa H."/>
        </authorList>
    </citation>
    <scope>NUCLEOTIDE SEQUENCE [LARGE SCALE GENOMIC DNA]</scope>
    <source>
        <strain evidence="2 3">NRRL Y-17804</strain>
    </source>
</reference>
<dbReference type="Proteomes" id="UP000033140">
    <property type="component" value="Unassembled WGS sequence"/>
</dbReference>
<feature type="domain" description="DUF985" evidence="1">
    <location>
        <begin position="6"/>
        <end position="144"/>
    </location>
</feature>
<dbReference type="InterPro" id="IPR039935">
    <property type="entry name" value="YML079W-like"/>
</dbReference>
<evidence type="ECO:0000313" key="2">
    <source>
        <dbReference type="EMBL" id="GAO48886.1"/>
    </source>
</evidence>
<evidence type="ECO:0000313" key="3">
    <source>
        <dbReference type="Proteomes" id="UP000033140"/>
    </source>
</evidence>
<dbReference type="RefSeq" id="XP_019024459.1">
    <property type="nucleotide sequence ID" value="XM_019167589.1"/>
</dbReference>
<name>A0A0E9NGU3_SAICN</name>
<dbReference type="CDD" id="cd06121">
    <property type="entry name" value="cupin_YML079wp"/>
    <property type="match status" value="1"/>
</dbReference>
<reference evidence="2 3" key="1">
    <citation type="journal article" date="2011" name="J. Gen. Appl. Microbiol.">
        <title>Draft genome sequencing of the enigmatic yeast Saitoella complicata.</title>
        <authorList>
            <person name="Nishida H."/>
            <person name="Hamamoto M."/>
            <person name="Sugiyama J."/>
        </authorList>
    </citation>
    <scope>NUCLEOTIDE SEQUENCE [LARGE SCALE GENOMIC DNA]</scope>
    <source>
        <strain evidence="2 3">NRRL Y-17804</strain>
    </source>
</reference>
<reference evidence="2 3" key="3">
    <citation type="journal article" date="2015" name="Genome Announc.">
        <title>Draft Genome Sequence of the Archiascomycetous Yeast Saitoella complicata.</title>
        <authorList>
            <person name="Yamauchi K."/>
            <person name="Kondo S."/>
            <person name="Hamamoto M."/>
            <person name="Takahashi Y."/>
            <person name="Ogura Y."/>
            <person name="Hayashi T."/>
            <person name="Nishida H."/>
        </authorList>
    </citation>
    <scope>NUCLEOTIDE SEQUENCE [LARGE SCALE GENOMIC DNA]</scope>
    <source>
        <strain evidence="2 3">NRRL Y-17804</strain>
    </source>
</reference>
<dbReference type="PANTHER" id="PTHR33387">
    <property type="entry name" value="RMLC-LIKE JELLY ROLL FOLD PROTEIN"/>
    <property type="match status" value="1"/>
</dbReference>
<organism evidence="2 3">
    <name type="scientific">Saitoella complicata (strain BCRC 22490 / CBS 7301 / JCM 7358 / NBRC 10748 / NRRL Y-17804)</name>
    <dbReference type="NCBI Taxonomy" id="698492"/>
    <lineage>
        <taxon>Eukaryota</taxon>
        <taxon>Fungi</taxon>
        <taxon>Dikarya</taxon>
        <taxon>Ascomycota</taxon>
        <taxon>Taphrinomycotina</taxon>
        <taxon>Taphrinomycotina incertae sedis</taxon>
        <taxon>Saitoella</taxon>
    </lineage>
</organism>
<dbReference type="SUPFAM" id="SSF51182">
    <property type="entry name" value="RmlC-like cupins"/>
    <property type="match status" value="1"/>
</dbReference>
<dbReference type="InterPro" id="IPR014710">
    <property type="entry name" value="RmlC-like_jellyroll"/>
</dbReference>
<dbReference type="AlphaFoldDB" id="A0A0E9NGU3"/>
<protein>
    <recommendedName>
        <fullName evidence="1">DUF985 domain-containing protein</fullName>
    </recommendedName>
</protein>
<dbReference type="InterPro" id="IPR009327">
    <property type="entry name" value="Cupin_DUF985"/>
</dbReference>